<dbReference type="OrthoDB" id="9784339at2"/>
<dbReference type="InterPro" id="IPR036196">
    <property type="entry name" value="Ptyr_pPase_sf"/>
</dbReference>
<dbReference type="AlphaFoldDB" id="A0A1T4Z026"/>
<evidence type="ECO:0000313" key="2">
    <source>
        <dbReference type="EMBL" id="SKB07336.1"/>
    </source>
</evidence>
<dbReference type="STRING" id="1736691.SAMN06295964_1668"/>
<reference evidence="3" key="1">
    <citation type="submission" date="2017-02" db="EMBL/GenBank/DDBJ databases">
        <authorList>
            <person name="Varghese N."/>
            <person name="Submissions S."/>
        </authorList>
    </citation>
    <scope>NUCLEOTIDE SEQUENCE [LARGE SCALE GENOMIC DNA]</scope>
    <source>
        <strain evidence="3">9H-4</strain>
    </source>
</reference>
<dbReference type="InterPro" id="IPR023485">
    <property type="entry name" value="Ptyr_pPase"/>
</dbReference>
<dbReference type="EMBL" id="LT796768">
    <property type="protein sequence ID" value="SKB07336.1"/>
    <property type="molecule type" value="Genomic_DNA"/>
</dbReference>
<dbReference type="SUPFAM" id="SSF52788">
    <property type="entry name" value="Phosphotyrosine protein phosphatases I"/>
    <property type="match status" value="1"/>
</dbReference>
<protein>
    <submittedName>
        <fullName evidence="2">Protein-tyrosine phosphatase</fullName>
    </submittedName>
</protein>
<dbReference type="Pfam" id="PF01451">
    <property type="entry name" value="LMWPc"/>
    <property type="match status" value="1"/>
</dbReference>
<evidence type="ECO:0000313" key="3">
    <source>
        <dbReference type="Proteomes" id="UP000191040"/>
    </source>
</evidence>
<feature type="domain" description="Phosphotyrosine protein phosphatase I" evidence="1">
    <location>
        <begin position="3"/>
        <end position="134"/>
    </location>
</feature>
<accession>A0A1T4Z026</accession>
<dbReference type="PANTHER" id="PTHR11717:SF31">
    <property type="entry name" value="LOW MOLECULAR WEIGHT PROTEIN-TYROSINE-PHOSPHATASE ETP-RELATED"/>
    <property type="match status" value="1"/>
</dbReference>
<dbReference type="InterPro" id="IPR050438">
    <property type="entry name" value="LMW_PTPase"/>
</dbReference>
<proteinExistence type="predicted"/>
<dbReference type="SMART" id="SM00226">
    <property type="entry name" value="LMWPc"/>
    <property type="match status" value="1"/>
</dbReference>
<dbReference type="RefSeq" id="WP_078699722.1">
    <property type="nucleotide sequence ID" value="NZ_LT796768.1"/>
</dbReference>
<sequence length="172" mass="18053">MGHRILVVCTANVCRSPMVAAMLGHRLDPQLFTIDSAGVRAPRGRPMDPDSADQLRARGVPVPQRTAQQLTRDLVLGADLALTATRAHRADVLDLDPRALRRTFTVLEFAALAQLAETGGVDDIVRAAAGLRTQGPADTDLQDPIGRPPAVHAEVAERAGGAVTAIVAAFGG</sequence>
<evidence type="ECO:0000259" key="1">
    <source>
        <dbReference type="SMART" id="SM00226"/>
    </source>
</evidence>
<dbReference type="PANTHER" id="PTHR11717">
    <property type="entry name" value="LOW MOLECULAR WEIGHT PROTEIN TYROSINE PHOSPHATASE"/>
    <property type="match status" value="1"/>
</dbReference>
<gene>
    <name evidence="2" type="ORF">SAMN06295964_1668</name>
</gene>
<name>A0A1T4Z026_9ACTN</name>
<keyword evidence="3" id="KW-1185">Reference proteome</keyword>
<dbReference type="Proteomes" id="UP000191040">
    <property type="component" value="Chromosome I"/>
</dbReference>
<organism evidence="2 3">
    <name type="scientific">Aeromicrobium choanae</name>
    <dbReference type="NCBI Taxonomy" id="1736691"/>
    <lineage>
        <taxon>Bacteria</taxon>
        <taxon>Bacillati</taxon>
        <taxon>Actinomycetota</taxon>
        <taxon>Actinomycetes</taxon>
        <taxon>Propionibacteriales</taxon>
        <taxon>Nocardioidaceae</taxon>
        <taxon>Aeromicrobium</taxon>
    </lineage>
</organism>
<dbReference type="Gene3D" id="3.40.50.2300">
    <property type="match status" value="1"/>
</dbReference>
<dbReference type="GO" id="GO:0004725">
    <property type="term" value="F:protein tyrosine phosphatase activity"/>
    <property type="evidence" value="ECO:0007669"/>
    <property type="project" value="TreeGrafter"/>
</dbReference>